<feature type="domain" description="DUF559" evidence="1">
    <location>
        <begin position="251"/>
        <end position="312"/>
    </location>
</feature>
<dbReference type="EMBL" id="FPCG01000003">
    <property type="protein sequence ID" value="SFV22176.1"/>
    <property type="molecule type" value="Genomic_DNA"/>
</dbReference>
<dbReference type="RefSeq" id="WP_177227851.1">
    <property type="nucleotide sequence ID" value="NZ_FPCG01000003.1"/>
</dbReference>
<name>A0A1I7MJV1_9MICC</name>
<evidence type="ECO:0000313" key="2">
    <source>
        <dbReference type="EMBL" id="SFV22176.1"/>
    </source>
</evidence>
<dbReference type="Pfam" id="PF04480">
    <property type="entry name" value="DUF559"/>
    <property type="match status" value="1"/>
</dbReference>
<dbReference type="Proteomes" id="UP000198881">
    <property type="component" value="Unassembled WGS sequence"/>
</dbReference>
<protein>
    <recommendedName>
        <fullName evidence="1">DUF559 domain-containing protein</fullName>
    </recommendedName>
</protein>
<gene>
    <name evidence="2" type="ORF">SAMN04487966_103241</name>
</gene>
<organism evidence="2 3">
    <name type="scientific">Micrococcus terreus</name>
    <dbReference type="NCBI Taxonomy" id="574650"/>
    <lineage>
        <taxon>Bacteria</taxon>
        <taxon>Bacillati</taxon>
        <taxon>Actinomycetota</taxon>
        <taxon>Actinomycetes</taxon>
        <taxon>Micrococcales</taxon>
        <taxon>Micrococcaceae</taxon>
        <taxon>Micrococcus</taxon>
    </lineage>
</organism>
<keyword evidence="3" id="KW-1185">Reference proteome</keyword>
<evidence type="ECO:0000259" key="1">
    <source>
        <dbReference type="Pfam" id="PF04480"/>
    </source>
</evidence>
<dbReference type="STRING" id="574650.SAMN04487966_103241"/>
<proteinExistence type="predicted"/>
<sequence length="316" mass="34725">MTARRPLPPIIRRAHLTRAAARAADVSDERLQRSDLRRVSHGLYRSSLFPEMPWSYLRLDEPPHGLDTASLAALTQVCGGFVSHTTAAHLYGVPLPPALAGDPRVHLTGPDQRRRAQRAGVVGHRRPLPERHRSVRFDVPAVTPERAWLDLAAMMDDGQLIDLVAAGDHLVHSPWVNGIRHSPLTTPARLDQELSTIGTFKGVRLARAALGLIPVGADSSPETALRLALVGAGLPEPELQVSPAPGAPFTADLAYPQWRIALQYDGGHHLTRAQQAIDARRDAWFQSHGWRVIRVTHEDLNNGFVRVIALVQQLFS</sequence>
<dbReference type="Gene3D" id="3.40.960.10">
    <property type="entry name" value="VSR Endonuclease"/>
    <property type="match status" value="1"/>
</dbReference>
<dbReference type="InterPro" id="IPR007569">
    <property type="entry name" value="DUF559"/>
</dbReference>
<accession>A0A1I7MJV1</accession>
<dbReference type="SUPFAM" id="SSF52980">
    <property type="entry name" value="Restriction endonuclease-like"/>
    <property type="match status" value="1"/>
</dbReference>
<reference evidence="2 3" key="1">
    <citation type="submission" date="2016-10" db="EMBL/GenBank/DDBJ databases">
        <authorList>
            <person name="de Groot N.N."/>
        </authorList>
    </citation>
    <scope>NUCLEOTIDE SEQUENCE [LARGE SCALE GENOMIC DNA]</scope>
    <source>
        <strain evidence="2 3">CGMCC 1.7054</strain>
    </source>
</reference>
<evidence type="ECO:0000313" key="3">
    <source>
        <dbReference type="Proteomes" id="UP000198881"/>
    </source>
</evidence>
<dbReference type="AlphaFoldDB" id="A0A1I7MJV1"/>
<dbReference type="InterPro" id="IPR011335">
    <property type="entry name" value="Restrct_endonuc-II-like"/>
</dbReference>